<dbReference type="InterPro" id="IPR034015">
    <property type="entry name" value="M1_LTA4H"/>
</dbReference>
<dbReference type="Proteomes" id="UP000698028">
    <property type="component" value="Unassembled WGS sequence"/>
</dbReference>
<evidence type="ECO:0000259" key="2">
    <source>
        <dbReference type="Pfam" id="PF01433"/>
    </source>
</evidence>
<dbReference type="CDD" id="cd09603">
    <property type="entry name" value="M1_APN_like"/>
    <property type="match status" value="1"/>
</dbReference>
<dbReference type="EMBL" id="JAHVAH010000001">
    <property type="protein sequence ID" value="MBW0145492.1"/>
    <property type="molecule type" value="Genomic_DNA"/>
</dbReference>
<sequence>MSETTGKERDWMPWAIITLLAAVFLALFLTKPTPPAPLDEGTEASGRLLSEDQQSVRFTHADLSFDIDPKAKAIAARAVHRLDVTRPIENFQVDLDPRYDITEFTVNGTTVTDYVHEDGQLRFALPERLDVGDTLEIAIAYEGKPHVARRAPWDGGFVWSSHNGKPWIATAVQGEGCDLFWPCYDNPMSEFETVELHITVPEGLSAPANGVLQGIDENDDGTVTWHWKSNQVNSYNVALNVGPYEELRGSYDSRYGNTIPLHFWYLEGNKEKAEELFAEWPDVIDFFESQVGPYPFADEKLAAVETPHLGMEHQTINAYGNHYTKTPEGYDWLFHHELAHEWFGNQVSNRNWDEMWIHEGFGAYMQPYYLRWRDGEMAYLKAMSNQRSGLLNRAPIVSNSPKIEHEVYEIDKGGPASDIYAKGSWVLHTLRELIGDEAFNMATRRLVYGRPDPQPGNFKPRFGTSAEFQQFAEEESGRDLDWFFDVYLYGAALPELVTERDGNQLTVSWKVPGDIAFPMPVDITVDGAPQTLAMTGGSETITLPDPRARVVLDPRQRILKVSKAIDRYQEWQRGSARPIG</sequence>
<evidence type="ECO:0000256" key="1">
    <source>
        <dbReference type="SAM" id="Phobius"/>
    </source>
</evidence>
<dbReference type="Pfam" id="PF01433">
    <property type="entry name" value="Peptidase_M1"/>
    <property type="match status" value="1"/>
</dbReference>
<dbReference type="PANTHER" id="PTHR45726">
    <property type="entry name" value="LEUKOTRIENE A-4 HYDROLASE"/>
    <property type="match status" value="1"/>
</dbReference>
<gene>
    <name evidence="3" type="ORF">KTQ36_09315</name>
</gene>
<organism evidence="3 4">
    <name type="scientific">Sphingomicrobium clamense</name>
    <dbReference type="NCBI Taxonomy" id="2851013"/>
    <lineage>
        <taxon>Bacteria</taxon>
        <taxon>Pseudomonadati</taxon>
        <taxon>Pseudomonadota</taxon>
        <taxon>Alphaproteobacteria</taxon>
        <taxon>Sphingomonadales</taxon>
        <taxon>Sphingomonadaceae</taxon>
        <taxon>Sphingomicrobium</taxon>
    </lineage>
</organism>
<feature type="domain" description="Peptidase M1 membrane alanine aminopeptidase" evidence="2">
    <location>
        <begin position="334"/>
        <end position="483"/>
    </location>
</feature>
<evidence type="ECO:0000313" key="3">
    <source>
        <dbReference type="EMBL" id="MBW0145492.1"/>
    </source>
</evidence>
<keyword evidence="4" id="KW-1185">Reference proteome</keyword>
<reference evidence="3 4" key="1">
    <citation type="submission" date="2021-07" db="EMBL/GenBank/DDBJ databases">
        <title>The draft genome sequence of Sphingomicrobium sp. B8.</title>
        <authorList>
            <person name="Mu L."/>
        </authorList>
    </citation>
    <scope>NUCLEOTIDE SEQUENCE [LARGE SCALE GENOMIC DNA]</scope>
    <source>
        <strain evidence="3 4">B8</strain>
    </source>
</reference>
<dbReference type="RefSeq" id="WP_218633392.1">
    <property type="nucleotide sequence ID" value="NZ_JAHVAH010000001.1"/>
</dbReference>
<dbReference type="PANTHER" id="PTHR45726:SF3">
    <property type="entry name" value="LEUKOTRIENE A-4 HYDROLASE"/>
    <property type="match status" value="1"/>
</dbReference>
<dbReference type="InterPro" id="IPR014782">
    <property type="entry name" value="Peptidase_M1_dom"/>
</dbReference>
<keyword evidence="1" id="KW-1133">Transmembrane helix</keyword>
<keyword evidence="1" id="KW-0812">Transmembrane</keyword>
<keyword evidence="1" id="KW-0472">Membrane</keyword>
<comment type="caution">
    <text evidence="3">The sequence shown here is derived from an EMBL/GenBank/DDBJ whole genome shotgun (WGS) entry which is preliminary data.</text>
</comment>
<proteinExistence type="predicted"/>
<feature type="transmembrane region" description="Helical" evidence="1">
    <location>
        <begin position="12"/>
        <end position="29"/>
    </location>
</feature>
<name>A0ABS6V8K9_9SPHN</name>
<evidence type="ECO:0000313" key="4">
    <source>
        <dbReference type="Proteomes" id="UP000698028"/>
    </source>
</evidence>
<accession>A0ABS6V8K9</accession>
<protein>
    <submittedName>
        <fullName evidence="3">M1 family metallopeptidase</fullName>
    </submittedName>
</protein>